<accession>A0A8B5XV89</accession>
<evidence type="ECO:0000313" key="3">
    <source>
        <dbReference type="Proteomes" id="UP000317770"/>
    </source>
</evidence>
<dbReference type="EMBL" id="VNKI01000009">
    <property type="protein sequence ID" value="TVX78545.1"/>
    <property type="molecule type" value="Genomic_DNA"/>
</dbReference>
<organism evidence="2 3">
    <name type="scientific">Peribacillus simplex</name>
    <dbReference type="NCBI Taxonomy" id="1478"/>
    <lineage>
        <taxon>Bacteria</taxon>
        <taxon>Bacillati</taxon>
        <taxon>Bacillota</taxon>
        <taxon>Bacilli</taxon>
        <taxon>Bacillales</taxon>
        <taxon>Bacillaceae</taxon>
        <taxon>Peribacillus</taxon>
    </lineage>
</organism>
<keyword evidence="1" id="KW-0812">Transmembrane</keyword>
<keyword evidence="1" id="KW-0472">Membrane</keyword>
<feature type="transmembrane region" description="Helical" evidence="1">
    <location>
        <begin position="56"/>
        <end position="75"/>
    </location>
</feature>
<keyword evidence="1" id="KW-1133">Transmembrane helix</keyword>
<dbReference type="Proteomes" id="UP000317770">
    <property type="component" value="Unassembled WGS sequence"/>
</dbReference>
<feature type="transmembrane region" description="Helical" evidence="1">
    <location>
        <begin position="33"/>
        <end position="49"/>
    </location>
</feature>
<protein>
    <submittedName>
        <fullName evidence="2">Uncharacterized protein</fullName>
    </submittedName>
</protein>
<sequence>MLWKIYFWLIIAISIASMFVEAVHGPVIETTDTVISIISTTGLFGYVYNKQLLSKSFWKFVFIITVIEVLAYTMLDVLNDPELGVGGMIFVTAFTLIIMYPFFLGLYRYGFRKQNLA</sequence>
<evidence type="ECO:0000313" key="2">
    <source>
        <dbReference type="EMBL" id="TVX78545.1"/>
    </source>
</evidence>
<gene>
    <name evidence="2" type="ORF">FQP34_18495</name>
</gene>
<name>A0A8B5XV89_9BACI</name>
<dbReference type="AlphaFoldDB" id="A0A8B5XV89"/>
<feature type="transmembrane region" description="Helical" evidence="1">
    <location>
        <begin position="87"/>
        <end position="107"/>
    </location>
</feature>
<comment type="caution">
    <text evidence="2">The sequence shown here is derived from an EMBL/GenBank/DDBJ whole genome shotgun (WGS) entry which is preliminary data.</text>
</comment>
<proteinExistence type="predicted"/>
<reference evidence="2 3" key="1">
    <citation type="submission" date="2019-07" db="EMBL/GenBank/DDBJ databases">
        <title>Genome assembly of Bacillus simplex strain GGC-P6A.</title>
        <authorList>
            <person name="Jennings M.E."/>
            <person name="Barton H.A."/>
        </authorList>
    </citation>
    <scope>NUCLEOTIDE SEQUENCE [LARGE SCALE GENOMIC DNA]</scope>
    <source>
        <strain evidence="2 3">GGC-P6A</strain>
    </source>
</reference>
<feature type="transmembrane region" description="Helical" evidence="1">
    <location>
        <begin position="7"/>
        <end position="27"/>
    </location>
</feature>
<dbReference type="RefSeq" id="WP_144479636.1">
    <property type="nucleotide sequence ID" value="NZ_VNKI01000009.1"/>
</dbReference>
<evidence type="ECO:0000256" key="1">
    <source>
        <dbReference type="SAM" id="Phobius"/>
    </source>
</evidence>